<sequence length="206" mass="22522">MRRLSCLLLGALLPWAGLEAATVYRYVDEQGNVVFSDRPRANSERIKLEPLTVVPSLDVKAPAASTTPSDQAEQVPRRRTGESRPGAPFMPYSSFRIASPQDEATLQTGYGGNVQVELDIDPDLRQDHRVRLLVDGEISQSAMHTKAFMLTNLDRGEHILQAELLDASGQVRHRSAPVTLYVHRASVNSPANPGNLSGLPLNDSSN</sequence>
<organism evidence="4 5">
    <name type="scientific">Modicisalibacter xianhensis</name>
    <dbReference type="NCBI Taxonomy" id="442341"/>
    <lineage>
        <taxon>Bacteria</taxon>
        <taxon>Pseudomonadati</taxon>
        <taxon>Pseudomonadota</taxon>
        <taxon>Gammaproteobacteria</taxon>
        <taxon>Oceanospirillales</taxon>
        <taxon>Halomonadaceae</taxon>
        <taxon>Modicisalibacter</taxon>
    </lineage>
</organism>
<feature type="region of interest" description="Disordered" evidence="1">
    <location>
        <begin position="186"/>
        <end position="206"/>
    </location>
</feature>
<reference evidence="4 5" key="1">
    <citation type="submission" date="2016-10" db="EMBL/GenBank/DDBJ databases">
        <authorList>
            <person name="de Groot N.N."/>
        </authorList>
    </citation>
    <scope>NUCLEOTIDE SEQUENCE [LARGE SCALE GENOMIC DNA]</scope>
    <source>
        <strain evidence="4 5">CGMCC 1.6848</strain>
    </source>
</reference>
<dbReference type="EMBL" id="FOPY01000015">
    <property type="protein sequence ID" value="SFI03886.1"/>
    <property type="molecule type" value="Genomic_DNA"/>
</dbReference>
<name>A0A1I3EY85_9GAMM</name>
<feature type="signal peptide" evidence="2">
    <location>
        <begin position="1"/>
        <end position="20"/>
    </location>
</feature>
<dbReference type="STRING" id="442341.SAMN04487959_11559"/>
<evidence type="ECO:0000313" key="5">
    <source>
        <dbReference type="Proteomes" id="UP000199040"/>
    </source>
</evidence>
<feature type="chain" id="PRO_5011664415" evidence="2">
    <location>
        <begin position="21"/>
        <end position="206"/>
    </location>
</feature>
<evidence type="ECO:0000259" key="3">
    <source>
        <dbReference type="Pfam" id="PF13511"/>
    </source>
</evidence>
<protein>
    <submittedName>
        <fullName evidence="4">Penicillin-Binding Protein C-terminus Family</fullName>
    </submittedName>
</protein>
<dbReference type="RefSeq" id="WP_092849101.1">
    <property type="nucleotide sequence ID" value="NZ_FOPY01000015.1"/>
</dbReference>
<gene>
    <name evidence="4" type="ORF">SAMN04487959_11559</name>
</gene>
<dbReference type="InterPro" id="IPR025392">
    <property type="entry name" value="DUF4124"/>
</dbReference>
<feature type="domain" description="DUF4124" evidence="3">
    <location>
        <begin position="16"/>
        <end position="65"/>
    </location>
</feature>
<evidence type="ECO:0000256" key="1">
    <source>
        <dbReference type="SAM" id="MobiDB-lite"/>
    </source>
</evidence>
<accession>A0A1I3EY85</accession>
<evidence type="ECO:0000313" key="4">
    <source>
        <dbReference type="EMBL" id="SFI03886.1"/>
    </source>
</evidence>
<keyword evidence="5" id="KW-1185">Reference proteome</keyword>
<dbReference type="Proteomes" id="UP000199040">
    <property type="component" value="Unassembled WGS sequence"/>
</dbReference>
<dbReference type="Pfam" id="PF13511">
    <property type="entry name" value="DUF4124"/>
    <property type="match status" value="1"/>
</dbReference>
<proteinExistence type="predicted"/>
<feature type="region of interest" description="Disordered" evidence="1">
    <location>
        <begin position="59"/>
        <end position="89"/>
    </location>
</feature>
<keyword evidence="2" id="KW-0732">Signal</keyword>
<feature type="compositionally biased region" description="Polar residues" evidence="1">
    <location>
        <begin position="186"/>
        <end position="195"/>
    </location>
</feature>
<dbReference type="AlphaFoldDB" id="A0A1I3EY85"/>
<evidence type="ECO:0000256" key="2">
    <source>
        <dbReference type="SAM" id="SignalP"/>
    </source>
</evidence>